<dbReference type="AlphaFoldDB" id="A0A1H6F8K8"/>
<dbReference type="GO" id="GO:0016020">
    <property type="term" value="C:membrane"/>
    <property type="evidence" value="ECO:0007669"/>
    <property type="project" value="InterPro"/>
</dbReference>
<dbReference type="Proteomes" id="UP000236724">
    <property type="component" value="Unassembled WGS sequence"/>
</dbReference>
<accession>A0A1H6F8K8</accession>
<evidence type="ECO:0000313" key="4">
    <source>
        <dbReference type="Proteomes" id="UP000236724"/>
    </source>
</evidence>
<dbReference type="InterPro" id="IPR008457">
    <property type="entry name" value="Cu-R_CopD_dom"/>
</dbReference>
<feature type="transmembrane region" description="Helical" evidence="1">
    <location>
        <begin position="84"/>
        <end position="103"/>
    </location>
</feature>
<keyword evidence="1" id="KW-1133">Transmembrane helix</keyword>
<feature type="domain" description="Copper resistance protein D" evidence="2">
    <location>
        <begin position="48"/>
        <end position="148"/>
    </location>
</feature>
<feature type="transmembrane region" description="Helical" evidence="1">
    <location>
        <begin position="132"/>
        <end position="152"/>
    </location>
</feature>
<organism evidence="3 4">
    <name type="scientific">Candidatus Venteria ishoeyi</name>
    <dbReference type="NCBI Taxonomy" id="1899563"/>
    <lineage>
        <taxon>Bacteria</taxon>
        <taxon>Pseudomonadati</taxon>
        <taxon>Pseudomonadota</taxon>
        <taxon>Gammaproteobacteria</taxon>
        <taxon>Thiotrichales</taxon>
        <taxon>Thiotrichaceae</taxon>
        <taxon>Venteria</taxon>
    </lineage>
</organism>
<proteinExistence type="predicted"/>
<evidence type="ECO:0000259" key="2">
    <source>
        <dbReference type="Pfam" id="PF05425"/>
    </source>
</evidence>
<gene>
    <name evidence="3" type="ORF">MBHS_02319</name>
</gene>
<protein>
    <submittedName>
        <fullName evidence="3">Copper resistance protein D</fullName>
    </submittedName>
</protein>
<sequence length="153" mass="17338">MLFALALLLHLVSVVVWVGGMIFAHQILRPVAVELLEPPLRLTLWINIFRKFFFLVWLAVIFILITGLWMMFAQHGGFQAKISIHIMFTLGLVMTLIYLYVFFSPYQKLKAAVTAKDWPTGAQALAKIRMAVGWNTILGLLTISVAALGRYLF</sequence>
<dbReference type="Pfam" id="PF05425">
    <property type="entry name" value="CopD"/>
    <property type="match status" value="1"/>
</dbReference>
<evidence type="ECO:0000256" key="1">
    <source>
        <dbReference type="SAM" id="Phobius"/>
    </source>
</evidence>
<dbReference type="OrthoDB" id="8419862at2"/>
<name>A0A1H6F8K8_9GAMM</name>
<reference evidence="3 4" key="1">
    <citation type="submission" date="2016-10" db="EMBL/GenBank/DDBJ databases">
        <authorList>
            <person name="de Groot N.N."/>
        </authorList>
    </citation>
    <scope>NUCLEOTIDE SEQUENCE [LARGE SCALE GENOMIC DNA]</scope>
    <source>
        <strain evidence="3">MBHS1</strain>
    </source>
</reference>
<evidence type="ECO:0000313" key="3">
    <source>
        <dbReference type="EMBL" id="SEH06457.1"/>
    </source>
</evidence>
<dbReference type="RefSeq" id="WP_103920239.1">
    <property type="nucleotide sequence ID" value="NZ_FMSV02000493.1"/>
</dbReference>
<feature type="transmembrane region" description="Helical" evidence="1">
    <location>
        <begin position="48"/>
        <end position="72"/>
    </location>
</feature>
<keyword evidence="4" id="KW-1185">Reference proteome</keyword>
<dbReference type="EMBL" id="FMSV02000493">
    <property type="protein sequence ID" value="SEH06457.1"/>
    <property type="molecule type" value="Genomic_DNA"/>
</dbReference>
<keyword evidence="1" id="KW-0472">Membrane</keyword>
<keyword evidence="1" id="KW-0812">Transmembrane</keyword>